<feature type="transmembrane region" description="Helical" evidence="4">
    <location>
        <begin position="243"/>
        <end position="264"/>
    </location>
</feature>
<proteinExistence type="predicted"/>
<evidence type="ECO:0000313" key="6">
    <source>
        <dbReference type="Proteomes" id="UP001193501"/>
    </source>
</evidence>
<dbReference type="EMBL" id="JAABNR010000011">
    <property type="protein sequence ID" value="NBZ88434.1"/>
    <property type="molecule type" value="Genomic_DNA"/>
</dbReference>
<sequence>MSSARPLWHFAALAGLEASVRGSLISVMPLVVREAMGSTVGASEAYFLVGLVSLSWGLMVPAVTRLIPRGHTYSAGCCLYLLATALAYSGAPLLVTLALACNSMATATTFVCFNAYVLDNVERENLGKVQSLQMVVAAAPWTLGPVGGVWLHDLWAPAPFLLAGAFALAQLVTFQLLRLGHGRQIAKAEAQGLNPLAYLARFAAQPRLIAGWSFAVIRSTGWWVYVVYLPYFCIEQGLGPNVGGTALSISNAMLIFSPVILRFARKASVRISVRRAFALCGALFLAAALISPWPWGTVAALMAASVLLVALDVVGGLPFLMSVKPSQRTEMSAIYSSFRDVSSVVTPGMAWAVLLVAPTAGIFAATAALMGGAFLVAGRLHPRLGTPRPSRGGELTQ</sequence>
<dbReference type="Gene3D" id="1.20.1250.20">
    <property type="entry name" value="MFS general substrate transporter like domains"/>
    <property type="match status" value="1"/>
</dbReference>
<dbReference type="InterPro" id="IPR036259">
    <property type="entry name" value="MFS_trans_sf"/>
</dbReference>
<dbReference type="AlphaFoldDB" id="A0AAE4YAP9"/>
<keyword evidence="6" id="KW-1185">Reference proteome</keyword>
<keyword evidence="1 4" id="KW-0812">Transmembrane</keyword>
<dbReference type="InterPro" id="IPR011701">
    <property type="entry name" value="MFS"/>
</dbReference>
<keyword evidence="3 4" id="KW-0472">Membrane</keyword>
<dbReference type="GO" id="GO:0022857">
    <property type="term" value="F:transmembrane transporter activity"/>
    <property type="evidence" value="ECO:0007669"/>
    <property type="project" value="InterPro"/>
</dbReference>
<keyword evidence="2 4" id="KW-1133">Transmembrane helix</keyword>
<dbReference type="RefSeq" id="WP_168775251.1">
    <property type="nucleotide sequence ID" value="NZ_JAABNR010000011.1"/>
</dbReference>
<organism evidence="5 6">
    <name type="scientific">Stagnihabitans tardus</name>
    <dbReference type="NCBI Taxonomy" id="2699202"/>
    <lineage>
        <taxon>Bacteria</taxon>
        <taxon>Pseudomonadati</taxon>
        <taxon>Pseudomonadota</taxon>
        <taxon>Alphaproteobacteria</taxon>
        <taxon>Rhodobacterales</taxon>
        <taxon>Paracoccaceae</taxon>
        <taxon>Stagnihabitans</taxon>
    </lineage>
</organism>
<evidence type="ECO:0000256" key="1">
    <source>
        <dbReference type="ARBA" id="ARBA00022692"/>
    </source>
</evidence>
<feature type="transmembrane region" description="Helical" evidence="4">
    <location>
        <begin position="276"/>
        <end position="295"/>
    </location>
</feature>
<accession>A0AAE4YAP9</accession>
<evidence type="ECO:0000256" key="3">
    <source>
        <dbReference type="ARBA" id="ARBA00023136"/>
    </source>
</evidence>
<feature type="transmembrane region" description="Helical" evidence="4">
    <location>
        <begin position="73"/>
        <end position="91"/>
    </location>
</feature>
<name>A0AAE4YAP9_9RHOB</name>
<feature type="transmembrane region" description="Helical" evidence="4">
    <location>
        <begin position="333"/>
        <end position="354"/>
    </location>
</feature>
<feature type="transmembrane region" description="Helical" evidence="4">
    <location>
        <begin position="301"/>
        <end position="321"/>
    </location>
</feature>
<feature type="transmembrane region" description="Helical" evidence="4">
    <location>
        <begin position="46"/>
        <end position="66"/>
    </location>
</feature>
<evidence type="ECO:0000256" key="2">
    <source>
        <dbReference type="ARBA" id="ARBA00022989"/>
    </source>
</evidence>
<comment type="caution">
    <text evidence="5">The sequence shown here is derived from an EMBL/GenBank/DDBJ whole genome shotgun (WGS) entry which is preliminary data.</text>
</comment>
<evidence type="ECO:0000256" key="4">
    <source>
        <dbReference type="SAM" id="Phobius"/>
    </source>
</evidence>
<dbReference type="SUPFAM" id="SSF103473">
    <property type="entry name" value="MFS general substrate transporter"/>
    <property type="match status" value="1"/>
</dbReference>
<evidence type="ECO:0000313" key="5">
    <source>
        <dbReference type="EMBL" id="NBZ88434.1"/>
    </source>
</evidence>
<reference evidence="5" key="1">
    <citation type="submission" date="2020-01" db="EMBL/GenBank/DDBJ databases">
        <authorList>
            <person name="Chen W.-M."/>
        </authorList>
    </citation>
    <scope>NUCLEOTIDE SEQUENCE</scope>
    <source>
        <strain evidence="5">CYK-10</strain>
    </source>
</reference>
<dbReference type="Proteomes" id="UP001193501">
    <property type="component" value="Unassembled WGS sequence"/>
</dbReference>
<gene>
    <name evidence="5" type="ORF">GV832_12650</name>
</gene>
<protein>
    <submittedName>
        <fullName evidence="5">MFS transporter</fullName>
    </submittedName>
</protein>
<dbReference type="Pfam" id="PF07690">
    <property type="entry name" value="MFS_1"/>
    <property type="match status" value="1"/>
</dbReference>
<feature type="transmembrane region" description="Helical" evidence="4">
    <location>
        <begin position="158"/>
        <end position="177"/>
    </location>
</feature>
<feature type="transmembrane region" description="Helical" evidence="4">
    <location>
        <begin position="208"/>
        <end position="231"/>
    </location>
</feature>